<dbReference type="Pfam" id="PF01793">
    <property type="entry name" value="Glyco_transf_15"/>
    <property type="match status" value="2"/>
</dbReference>
<dbReference type="PANTHER" id="PTHR31121:SF2">
    <property type="entry name" value="MANNOSYLTRANSFERASE KTR5-RELATED"/>
    <property type="match status" value="1"/>
</dbReference>
<evidence type="ECO:0000256" key="6">
    <source>
        <dbReference type="PIRSR" id="PIRSR018153-1"/>
    </source>
</evidence>
<keyword evidence="9" id="KW-1185">Reference proteome</keyword>
<keyword evidence="7" id="KW-0812">Transmembrane</keyword>
<feature type="transmembrane region" description="Helical" evidence="7">
    <location>
        <begin position="21"/>
        <end position="41"/>
    </location>
</feature>
<dbReference type="GeneID" id="59236206"/>
<dbReference type="KEGG" id="zmk:HG535_0D01900"/>
<evidence type="ECO:0000256" key="4">
    <source>
        <dbReference type="ARBA" id="ARBA00022679"/>
    </source>
</evidence>
<evidence type="ECO:0000313" key="9">
    <source>
        <dbReference type="Proteomes" id="UP000509704"/>
    </source>
</evidence>
<proteinExistence type="inferred from homology"/>
<evidence type="ECO:0000256" key="3">
    <source>
        <dbReference type="ARBA" id="ARBA00022676"/>
    </source>
</evidence>
<dbReference type="GO" id="GO:0000026">
    <property type="term" value="F:alpha-1,2-mannosyltransferase activity"/>
    <property type="evidence" value="ECO:0007669"/>
    <property type="project" value="TreeGrafter"/>
</dbReference>
<comment type="subcellular location">
    <subcellularLocation>
        <location evidence="1">Membrane</location>
        <topology evidence="1">Single-pass type II membrane protein</topology>
    </subcellularLocation>
</comment>
<dbReference type="RefSeq" id="XP_037144210.1">
    <property type="nucleotide sequence ID" value="XM_037288315.1"/>
</dbReference>
<dbReference type="GO" id="GO:0016020">
    <property type="term" value="C:membrane"/>
    <property type="evidence" value="ECO:0007669"/>
    <property type="project" value="UniProtKB-SubCell"/>
</dbReference>
<dbReference type="InterPro" id="IPR002685">
    <property type="entry name" value="Glyco_trans_15"/>
</dbReference>
<keyword evidence="3" id="KW-0328">Glycosyltransferase</keyword>
<dbReference type="GO" id="GO:0005794">
    <property type="term" value="C:Golgi apparatus"/>
    <property type="evidence" value="ECO:0007669"/>
    <property type="project" value="TreeGrafter"/>
</dbReference>
<organism evidence="8 9">
    <name type="scientific">Zygotorulaspora mrakii</name>
    <name type="common">Zygosaccharomyces mrakii</name>
    <dbReference type="NCBI Taxonomy" id="42260"/>
    <lineage>
        <taxon>Eukaryota</taxon>
        <taxon>Fungi</taxon>
        <taxon>Dikarya</taxon>
        <taxon>Ascomycota</taxon>
        <taxon>Saccharomycotina</taxon>
        <taxon>Saccharomycetes</taxon>
        <taxon>Saccharomycetales</taxon>
        <taxon>Saccharomycetaceae</taxon>
        <taxon>Zygotorulaspora</taxon>
    </lineage>
</organism>
<dbReference type="OrthoDB" id="439943at2759"/>
<dbReference type="SUPFAM" id="SSF53448">
    <property type="entry name" value="Nucleotide-diphospho-sugar transferases"/>
    <property type="match status" value="1"/>
</dbReference>
<keyword evidence="7" id="KW-1133">Transmembrane helix</keyword>
<dbReference type="InterPro" id="IPR029044">
    <property type="entry name" value="Nucleotide-diphossugar_trans"/>
</dbReference>
<dbReference type="Gene3D" id="3.90.550.10">
    <property type="entry name" value="Spore Coat Polysaccharide Biosynthesis Protein SpsA, Chain A"/>
    <property type="match status" value="1"/>
</dbReference>
<reference evidence="8 9" key="1">
    <citation type="submission" date="2020-07" db="EMBL/GenBank/DDBJ databases">
        <title>The yeast mating-type switching endonuclease HO is a domesticated member of an unorthodox homing genetic element family.</title>
        <authorList>
            <person name="Coughlan A.Y."/>
            <person name="Lombardi L."/>
            <person name="Braun-Galleani S."/>
            <person name="Martos A.R."/>
            <person name="Galeote V."/>
            <person name="Bigey F."/>
            <person name="Dequin S."/>
            <person name="Byrne K.P."/>
            <person name="Wolfe K.H."/>
        </authorList>
    </citation>
    <scope>NUCLEOTIDE SEQUENCE [LARGE SCALE GENOMIC DNA]</scope>
    <source>
        <strain evidence="8 9">NRRL Y-6702</strain>
    </source>
</reference>
<evidence type="ECO:0000256" key="5">
    <source>
        <dbReference type="ARBA" id="ARBA00022968"/>
    </source>
</evidence>
<dbReference type="GO" id="GO:0000032">
    <property type="term" value="P:cell wall mannoprotein biosynthetic process"/>
    <property type="evidence" value="ECO:0007669"/>
    <property type="project" value="TreeGrafter"/>
</dbReference>
<dbReference type="PANTHER" id="PTHR31121">
    <property type="entry name" value="ALPHA-1,2 MANNOSYLTRANSFERASE KTR1"/>
    <property type="match status" value="1"/>
</dbReference>
<keyword evidence="5" id="KW-0735">Signal-anchor</keyword>
<dbReference type="PIRSF" id="PIRSF018153">
    <property type="entry name" value="Glyco_trans_15"/>
    <property type="match status" value="1"/>
</dbReference>
<dbReference type="GO" id="GO:0006487">
    <property type="term" value="P:protein N-linked glycosylation"/>
    <property type="evidence" value="ECO:0007669"/>
    <property type="project" value="TreeGrafter"/>
</dbReference>
<accession>A0A7H9B419</accession>
<evidence type="ECO:0000256" key="2">
    <source>
        <dbReference type="ARBA" id="ARBA00007677"/>
    </source>
</evidence>
<evidence type="ECO:0008006" key="10">
    <source>
        <dbReference type="Google" id="ProtNLM"/>
    </source>
</evidence>
<feature type="active site" description="Nucleophile" evidence="6">
    <location>
        <position position="353"/>
    </location>
</feature>
<gene>
    <name evidence="8" type="ORF">HG535_0D01900</name>
</gene>
<dbReference type="Proteomes" id="UP000509704">
    <property type="component" value="Chromosome 4"/>
</dbReference>
<keyword evidence="4" id="KW-0808">Transferase</keyword>
<protein>
    <recommendedName>
        <fullName evidence="10">Mannosyltransferase</fullName>
    </recommendedName>
</protein>
<name>A0A7H9B419_ZYGMR</name>
<evidence type="ECO:0000256" key="7">
    <source>
        <dbReference type="SAM" id="Phobius"/>
    </source>
</evidence>
<evidence type="ECO:0000256" key="1">
    <source>
        <dbReference type="ARBA" id="ARBA00004606"/>
    </source>
</evidence>
<sequence>MLKWNLHFKRRCRRILGKYRVIISCLVIILFPTLLVLTLGARNSSTSLANEEIITKRDGVFFKGCVDTPEYLEDPYYTKMNATFVMLTRNEEMDEVLKTMQSIETHFNQWFQYPYVFLNNEPFTEEFKLRITSMTNAEVDFGMIEETDWEFPEDIRDTFAFKNAIQEQGDRGILYAHMESYHKMCRFYSGIFYKHPLVRRHEWYWRLEPDVEFFCDISYDPFYEMAKTNKKYGFTVVLPEIYWSVPNLFRYTRAFIRENRVKVGNLWNLFVTNYDILDTDDEELSEFVNHEEDVEPKMSEKVAIDHMFDTKEFDEDSMGMHMLIRRAKSKIPTKEDKFDNQEYNLCHFWSNFEIARIDVFDNDFYNSYFEFLEKSGGFWRERWGDAPIHSLGLGMMLDVDDIHYFRDIGYRHADVQHCPKNWNGFQQEKKVGHGQLPYMPFEDRFKRRAGLWNSYDTGTAAGSGCRCKCSKRRKDIEDRAYECIDLWASLVSASDSFLESGGFVPNMNAQEIESSIERDYESHFAAQ</sequence>
<dbReference type="AlphaFoldDB" id="A0A7H9B419"/>
<evidence type="ECO:0000313" key="8">
    <source>
        <dbReference type="EMBL" id="QLG72482.1"/>
    </source>
</evidence>
<keyword evidence="7" id="KW-0472">Membrane</keyword>
<comment type="similarity">
    <text evidence="2">Belongs to the glycosyltransferase 15 family.</text>
</comment>
<dbReference type="EMBL" id="CP058607">
    <property type="protein sequence ID" value="QLG72482.1"/>
    <property type="molecule type" value="Genomic_DNA"/>
</dbReference>